<protein>
    <submittedName>
        <fullName evidence="2">Uncharacterized protein</fullName>
    </submittedName>
</protein>
<gene>
    <name evidence="2" type="ORF">CHS0354_023319</name>
</gene>
<sequence length="129" mass="14974">MEMLKLPKISDDDDSDEDSDNQKKENQFFSDFLFIKEVATEKDTDNDKIARPTPNTGQIRRPASSRTIRNHTSKSAMAFTWTKNENKKTKNNSEWLGINVTVYSTLSNFDILDNQNTFLDLLEYILKMN</sequence>
<feature type="region of interest" description="Disordered" evidence="1">
    <location>
        <begin position="1"/>
        <end position="26"/>
    </location>
</feature>
<evidence type="ECO:0000313" key="3">
    <source>
        <dbReference type="Proteomes" id="UP001195483"/>
    </source>
</evidence>
<dbReference type="EMBL" id="JAEAOA010001410">
    <property type="protein sequence ID" value="KAK3603708.1"/>
    <property type="molecule type" value="Genomic_DNA"/>
</dbReference>
<evidence type="ECO:0000256" key="1">
    <source>
        <dbReference type="SAM" id="MobiDB-lite"/>
    </source>
</evidence>
<reference evidence="2" key="3">
    <citation type="submission" date="2023-05" db="EMBL/GenBank/DDBJ databases">
        <authorList>
            <person name="Smith C.H."/>
        </authorList>
    </citation>
    <scope>NUCLEOTIDE SEQUENCE</scope>
    <source>
        <strain evidence="2">CHS0354</strain>
        <tissue evidence="2">Mantle</tissue>
    </source>
</reference>
<dbReference type="Proteomes" id="UP001195483">
    <property type="component" value="Unassembled WGS sequence"/>
</dbReference>
<organism evidence="2 3">
    <name type="scientific">Potamilus streckersoni</name>
    <dbReference type="NCBI Taxonomy" id="2493646"/>
    <lineage>
        <taxon>Eukaryota</taxon>
        <taxon>Metazoa</taxon>
        <taxon>Spiralia</taxon>
        <taxon>Lophotrochozoa</taxon>
        <taxon>Mollusca</taxon>
        <taxon>Bivalvia</taxon>
        <taxon>Autobranchia</taxon>
        <taxon>Heteroconchia</taxon>
        <taxon>Palaeoheterodonta</taxon>
        <taxon>Unionida</taxon>
        <taxon>Unionoidea</taxon>
        <taxon>Unionidae</taxon>
        <taxon>Ambleminae</taxon>
        <taxon>Lampsilini</taxon>
        <taxon>Potamilus</taxon>
    </lineage>
</organism>
<evidence type="ECO:0000313" key="2">
    <source>
        <dbReference type="EMBL" id="KAK3603708.1"/>
    </source>
</evidence>
<name>A0AAE0T580_9BIVA</name>
<dbReference type="AlphaFoldDB" id="A0AAE0T580"/>
<feature type="region of interest" description="Disordered" evidence="1">
    <location>
        <begin position="43"/>
        <end position="66"/>
    </location>
</feature>
<reference evidence="2" key="1">
    <citation type="journal article" date="2021" name="Genome Biol. Evol.">
        <title>A High-Quality Reference Genome for a Parasitic Bivalve with Doubly Uniparental Inheritance (Bivalvia: Unionida).</title>
        <authorList>
            <person name="Smith C.H."/>
        </authorList>
    </citation>
    <scope>NUCLEOTIDE SEQUENCE</scope>
    <source>
        <strain evidence="2">CHS0354</strain>
    </source>
</reference>
<keyword evidence="3" id="KW-1185">Reference proteome</keyword>
<comment type="caution">
    <text evidence="2">The sequence shown here is derived from an EMBL/GenBank/DDBJ whole genome shotgun (WGS) entry which is preliminary data.</text>
</comment>
<accession>A0AAE0T580</accession>
<proteinExistence type="predicted"/>
<reference evidence="2" key="2">
    <citation type="journal article" date="2021" name="Genome Biol. Evol.">
        <title>Developing a high-quality reference genome for a parasitic bivalve with doubly uniparental inheritance (Bivalvia: Unionida).</title>
        <authorList>
            <person name="Smith C.H."/>
        </authorList>
    </citation>
    <scope>NUCLEOTIDE SEQUENCE</scope>
    <source>
        <strain evidence="2">CHS0354</strain>
        <tissue evidence="2">Mantle</tissue>
    </source>
</reference>